<dbReference type="AlphaFoldDB" id="A0A0A9X9R4"/>
<gene>
    <name evidence="1" type="ORF">CM83_16825</name>
</gene>
<reference evidence="1" key="1">
    <citation type="journal article" date="2014" name="PLoS ONE">
        <title>Transcriptome-Based Identification of ABC Transporters in the Western Tarnished Plant Bug Lygus hesperus.</title>
        <authorList>
            <person name="Hull J.J."/>
            <person name="Chaney K."/>
            <person name="Geib S.M."/>
            <person name="Fabrick J.A."/>
            <person name="Brent C.S."/>
            <person name="Walsh D."/>
            <person name="Lavine L.C."/>
        </authorList>
    </citation>
    <scope>NUCLEOTIDE SEQUENCE</scope>
</reference>
<reference evidence="1" key="2">
    <citation type="submission" date="2014-07" db="EMBL/GenBank/DDBJ databases">
        <authorList>
            <person name="Hull J."/>
        </authorList>
    </citation>
    <scope>NUCLEOTIDE SEQUENCE</scope>
</reference>
<dbReference type="InterPro" id="IPR012337">
    <property type="entry name" value="RNaseH-like_sf"/>
</dbReference>
<name>A0A0A9X9R4_LYGHE</name>
<dbReference type="Gene3D" id="3.30.420.10">
    <property type="entry name" value="Ribonuclease H-like superfamily/Ribonuclease H"/>
    <property type="match status" value="1"/>
</dbReference>
<accession>A0A0A9X9R4</accession>
<dbReference type="InterPro" id="IPR036397">
    <property type="entry name" value="RNaseH_sf"/>
</dbReference>
<organism evidence="1">
    <name type="scientific">Lygus hesperus</name>
    <name type="common">Western plant bug</name>
    <dbReference type="NCBI Taxonomy" id="30085"/>
    <lineage>
        <taxon>Eukaryota</taxon>
        <taxon>Metazoa</taxon>
        <taxon>Ecdysozoa</taxon>
        <taxon>Arthropoda</taxon>
        <taxon>Hexapoda</taxon>
        <taxon>Insecta</taxon>
        <taxon>Pterygota</taxon>
        <taxon>Neoptera</taxon>
        <taxon>Paraneoptera</taxon>
        <taxon>Hemiptera</taxon>
        <taxon>Heteroptera</taxon>
        <taxon>Panheteroptera</taxon>
        <taxon>Cimicomorpha</taxon>
        <taxon>Miridae</taxon>
        <taxon>Mirini</taxon>
        <taxon>Lygus</taxon>
    </lineage>
</organism>
<sequence length="332" mass="37927">LGGLAFECVRRVKFLGVTLTKKLSWNAHIDELASKTESYINILRAFTNINWGADPRTALMFYRLTIRAVIEYGSFLYGSASKSALTKLDKIQYRALRISLGALPSTPINALLAEAGEPPLHLRRKLLADRFLLKTLSKDEELLGEIRNLTFFNLTDRYWAKKPSPMLCESYTELNEYFQWLATSDRPYLYFIPYSLFQQPMKVLTLPSTAYSIPSSSARCITEFLEAWRLDSIILYTDGSLHNHQTGCAFYDSTNEVIRSFSLWNQSSIYTAECFAIWQALIYANSIETHHTRVLIMTDSKSVTAKLSHLTVSFRLTEIEANIIHETISARN</sequence>
<proteinExistence type="predicted"/>
<dbReference type="EMBL" id="GBHO01027218">
    <property type="protein sequence ID" value="JAG16386.1"/>
    <property type="molecule type" value="Transcribed_RNA"/>
</dbReference>
<dbReference type="SUPFAM" id="SSF53098">
    <property type="entry name" value="Ribonuclease H-like"/>
    <property type="match status" value="1"/>
</dbReference>
<dbReference type="GO" id="GO:0003676">
    <property type="term" value="F:nucleic acid binding"/>
    <property type="evidence" value="ECO:0007669"/>
    <property type="project" value="InterPro"/>
</dbReference>
<feature type="non-terminal residue" evidence="1">
    <location>
        <position position="1"/>
    </location>
</feature>
<evidence type="ECO:0000313" key="1">
    <source>
        <dbReference type="EMBL" id="JAG16386.1"/>
    </source>
</evidence>
<protein>
    <submittedName>
        <fullName evidence="1">Uncharacterized protein</fullName>
    </submittedName>
</protein>
<feature type="non-terminal residue" evidence="1">
    <location>
        <position position="332"/>
    </location>
</feature>